<dbReference type="Proteomes" id="UP000017840">
    <property type="component" value="Unassembled WGS sequence"/>
</dbReference>
<dbReference type="STRING" id="1324957.K933_00382"/>
<dbReference type="Pfam" id="PF01497">
    <property type="entry name" value="Peripla_BP_2"/>
    <property type="match status" value="1"/>
</dbReference>
<reference evidence="6 7" key="1">
    <citation type="journal article" date="2013" name="Genome Announc.">
        <title>Draft Genome Sequence of 'Candidatus Halobonum tyrrellensis' Strain G22, Isolated from the Hypersaline Waters of Lake Tyrrell, Australia.</title>
        <authorList>
            <person name="Ugalde J.A."/>
            <person name="Narasingarao P."/>
            <person name="Kuo S."/>
            <person name="Podell S."/>
            <person name="Allen E.E."/>
        </authorList>
    </citation>
    <scope>NUCLEOTIDE SEQUENCE [LARGE SCALE GENOMIC DNA]</scope>
    <source>
        <strain evidence="6 7">G22</strain>
    </source>
</reference>
<evidence type="ECO:0000256" key="1">
    <source>
        <dbReference type="ARBA" id="ARBA00004196"/>
    </source>
</evidence>
<evidence type="ECO:0000259" key="5">
    <source>
        <dbReference type="PROSITE" id="PS50983"/>
    </source>
</evidence>
<dbReference type="SUPFAM" id="SSF53807">
    <property type="entry name" value="Helical backbone' metal receptor"/>
    <property type="match status" value="1"/>
</dbReference>
<accession>V4HJN4</accession>
<dbReference type="Gene3D" id="3.40.50.1980">
    <property type="entry name" value="Nitrogenase molybdenum iron protein domain"/>
    <property type="match status" value="2"/>
</dbReference>
<comment type="subcellular location">
    <subcellularLocation>
        <location evidence="1">Cell envelope</location>
    </subcellularLocation>
</comment>
<comment type="caution">
    <text evidence="6">The sequence shown here is derived from an EMBL/GenBank/DDBJ whole genome shotgun (WGS) entry which is preliminary data.</text>
</comment>
<dbReference type="InterPro" id="IPR051313">
    <property type="entry name" value="Bact_iron-sidero_bind"/>
</dbReference>
<feature type="region of interest" description="Disordered" evidence="4">
    <location>
        <begin position="34"/>
        <end position="67"/>
    </location>
</feature>
<keyword evidence="2" id="KW-0813">Transport</keyword>
<evidence type="ECO:0000256" key="3">
    <source>
        <dbReference type="ARBA" id="ARBA00022729"/>
    </source>
</evidence>
<organism evidence="6 7">
    <name type="scientific">Candidatus Halobonum tyrrellensis G22</name>
    <dbReference type="NCBI Taxonomy" id="1324957"/>
    <lineage>
        <taxon>Archaea</taxon>
        <taxon>Methanobacteriati</taxon>
        <taxon>Methanobacteriota</taxon>
        <taxon>Stenosarchaea group</taxon>
        <taxon>Halobacteria</taxon>
        <taxon>Halobacteriales</taxon>
        <taxon>Haloferacaceae</taxon>
        <taxon>Candidatus Halobonum</taxon>
    </lineage>
</organism>
<gene>
    <name evidence="6" type="ORF">K933_00382</name>
</gene>
<dbReference type="AlphaFoldDB" id="V4HJN4"/>
<keyword evidence="3" id="KW-0732">Signal</keyword>
<evidence type="ECO:0000313" key="6">
    <source>
        <dbReference type="EMBL" id="ESP89973.1"/>
    </source>
</evidence>
<evidence type="ECO:0000256" key="2">
    <source>
        <dbReference type="ARBA" id="ARBA00022448"/>
    </source>
</evidence>
<keyword evidence="7" id="KW-1185">Reference proteome</keyword>
<dbReference type="PATRIC" id="fig|1324957.4.peg.78"/>
<dbReference type="InterPro" id="IPR002491">
    <property type="entry name" value="ABC_transptr_periplasmic_BD"/>
</dbReference>
<protein>
    <recommendedName>
        <fullName evidence="5">Fe/B12 periplasmic-binding domain-containing protein</fullName>
    </recommendedName>
</protein>
<sequence>MPSNDTDEQDATRREYVKYGGAVVGAGILAGCAGTDSQSTTESTPAETATGTGTAVTASPTETASTAAAMDPVGEVSFETAPESWVGGFGFTADVLTALGHADGVAGMLGPSYWFQGFYDRIGVSAPSPDEVTKVTSEDWSILAEELYELDPDVVGVDPNVFLYYGLSTEELGRLTDEVAPFFGNASRRTRVEGWPDWPDGAYDYYDIPSFIRRYGRAFGETERAAALVDTYEPALADITSRAPTGSDRPTVGLLNGRYNPQNRDGFVVYDPASEIDRTYGKKQYRDLNVRDAFAGVYDGQSSVTVGYEALLEHDPDVIVFHLGVSHRDLGGENYVQPTVDLLYDNSVTSQVTAVEEDALYVGGTPYQGPIVNLFQTEMTAKQLYPDEFGAWPGFSAGESYPDIPADERLFDRERLAAIVAGDR</sequence>
<dbReference type="eggNOG" id="arCOG06180">
    <property type="taxonomic scope" value="Archaea"/>
</dbReference>
<dbReference type="RefSeq" id="WP_023392677.1">
    <property type="nucleotide sequence ID" value="NZ_ASGZ01000002.1"/>
</dbReference>
<name>V4HJN4_9EURY</name>
<dbReference type="PANTHER" id="PTHR30532:SF1">
    <property type="entry name" value="IRON(3+)-HYDROXAMATE-BINDING PROTEIN FHUD"/>
    <property type="match status" value="1"/>
</dbReference>
<evidence type="ECO:0000256" key="4">
    <source>
        <dbReference type="SAM" id="MobiDB-lite"/>
    </source>
</evidence>
<evidence type="ECO:0000313" key="7">
    <source>
        <dbReference type="Proteomes" id="UP000017840"/>
    </source>
</evidence>
<proteinExistence type="predicted"/>
<dbReference type="EMBL" id="ASGZ01000002">
    <property type="protein sequence ID" value="ESP89973.1"/>
    <property type="molecule type" value="Genomic_DNA"/>
</dbReference>
<dbReference type="PROSITE" id="PS50983">
    <property type="entry name" value="FE_B12_PBP"/>
    <property type="match status" value="1"/>
</dbReference>
<dbReference type="PANTHER" id="PTHR30532">
    <property type="entry name" value="IRON III DICITRATE-BINDING PERIPLASMIC PROTEIN"/>
    <property type="match status" value="1"/>
</dbReference>
<feature type="domain" description="Fe/B12 periplasmic-binding" evidence="5">
    <location>
        <begin position="84"/>
        <end position="392"/>
    </location>
</feature>